<comment type="similarity">
    <text evidence="8">Belongs to the G-protein coupled receptor 1 family.</text>
</comment>
<keyword evidence="3 9" id="KW-1133">Transmembrane helix</keyword>
<keyword evidence="2 8" id="KW-0812">Transmembrane</keyword>
<feature type="transmembrane region" description="Helical" evidence="9">
    <location>
        <begin position="302"/>
        <end position="322"/>
    </location>
</feature>
<evidence type="ECO:0000256" key="1">
    <source>
        <dbReference type="ARBA" id="ARBA00004141"/>
    </source>
</evidence>
<feature type="transmembrane region" description="Helical" evidence="9">
    <location>
        <begin position="200"/>
        <end position="218"/>
    </location>
</feature>
<dbReference type="Proteomes" id="UP000515135">
    <property type="component" value="Unplaced"/>
</dbReference>
<dbReference type="CDD" id="cd14993">
    <property type="entry name" value="7tmA_CCKR-like"/>
    <property type="match status" value="1"/>
</dbReference>
<feature type="transmembrane region" description="Helical" evidence="9">
    <location>
        <begin position="261"/>
        <end position="282"/>
    </location>
</feature>
<comment type="subcellular location">
    <subcellularLocation>
        <location evidence="1">Membrane</location>
        <topology evidence="1">Multi-pass membrane protein</topology>
    </subcellularLocation>
</comment>
<dbReference type="PANTHER" id="PTHR45695:SF37">
    <property type="entry name" value="FREE FATTY ACID RECEPTOR 4-LIKE"/>
    <property type="match status" value="1"/>
</dbReference>
<dbReference type="RefSeq" id="XP_019638498.1">
    <property type="nucleotide sequence ID" value="XM_019782939.1"/>
</dbReference>
<proteinExistence type="inferred from homology"/>
<evidence type="ECO:0000259" key="10">
    <source>
        <dbReference type="PROSITE" id="PS50262"/>
    </source>
</evidence>
<protein>
    <submittedName>
        <fullName evidence="12">Neuropeptide SIFamide receptor-like</fullName>
    </submittedName>
</protein>
<keyword evidence="4 8" id="KW-0297">G-protein coupled receptor</keyword>
<dbReference type="Pfam" id="PF00001">
    <property type="entry name" value="7tm_1"/>
    <property type="match status" value="1"/>
</dbReference>
<dbReference type="PROSITE" id="PS50262">
    <property type="entry name" value="G_PROTEIN_RECEP_F1_2"/>
    <property type="match status" value="1"/>
</dbReference>
<dbReference type="OrthoDB" id="10037617at2759"/>
<dbReference type="GeneID" id="109480706"/>
<organism evidence="11 12">
    <name type="scientific">Branchiostoma belcheri</name>
    <name type="common">Amphioxus</name>
    <dbReference type="NCBI Taxonomy" id="7741"/>
    <lineage>
        <taxon>Eukaryota</taxon>
        <taxon>Metazoa</taxon>
        <taxon>Chordata</taxon>
        <taxon>Cephalochordata</taxon>
        <taxon>Leptocardii</taxon>
        <taxon>Amphioxiformes</taxon>
        <taxon>Branchiostomatidae</taxon>
        <taxon>Branchiostoma</taxon>
    </lineage>
</organism>
<dbReference type="InterPro" id="IPR000276">
    <property type="entry name" value="GPCR_Rhodpsn"/>
</dbReference>
<feature type="transmembrane region" description="Helical" evidence="9">
    <location>
        <begin position="105"/>
        <end position="126"/>
    </location>
</feature>
<evidence type="ECO:0000256" key="5">
    <source>
        <dbReference type="ARBA" id="ARBA00023136"/>
    </source>
</evidence>
<evidence type="ECO:0000256" key="4">
    <source>
        <dbReference type="ARBA" id="ARBA00023040"/>
    </source>
</evidence>
<sequence length="382" mass="43207">MAPVVSVNLSAEEIQRLRDSVLYPYTEPAGIVLLFLNVVIFLTGFAANISVLRAIFGRSPMDRVANAFMVNLCVCDLLVISLCVPVNAGMEVYRSYVYGPALCRILAYVQAVSVCTSVFTLTAVSLDRYLVICNPLRAMSYSPNSRVKIVIPCIWVASMLIMLPLAIFSEVTEQTFEFEIHVVFCQEIWPGVEWKRAYDVTLFIVLFVLPFSIMALAYTKIGQTLWHRAAALYGKPDNYVRRNNDAIVTKIISRRRRAVKVFAALTVIFSFSWLPYFLLILWFDFYEETKRESALTAATVHPFLLCLGLSDSAMNAVCYLALGKNCCGMKHSDRLSQLSGHRKSSRTLPSHTREEKLDFDYEHLEMEETRAVQLDVSTASHR</sequence>
<reference evidence="12" key="1">
    <citation type="submission" date="2025-08" db="UniProtKB">
        <authorList>
            <consortium name="RefSeq"/>
        </authorList>
    </citation>
    <scope>IDENTIFICATION</scope>
    <source>
        <tissue evidence="12">Gonad</tissue>
    </source>
</reference>
<dbReference type="PROSITE" id="PS00237">
    <property type="entry name" value="G_PROTEIN_RECEP_F1_1"/>
    <property type="match status" value="1"/>
</dbReference>
<dbReference type="PRINTS" id="PR00237">
    <property type="entry name" value="GPCRRHODOPSN"/>
</dbReference>
<evidence type="ECO:0000256" key="6">
    <source>
        <dbReference type="ARBA" id="ARBA00023170"/>
    </source>
</evidence>
<dbReference type="KEGG" id="bbel:109480706"/>
<evidence type="ECO:0000313" key="12">
    <source>
        <dbReference type="RefSeq" id="XP_019638498.1"/>
    </source>
</evidence>
<evidence type="ECO:0000256" key="2">
    <source>
        <dbReference type="ARBA" id="ARBA00022692"/>
    </source>
</evidence>
<keyword evidence="6 8" id="KW-0675">Receptor</keyword>
<dbReference type="Gene3D" id="1.20.1070.10">
    <property type="entry name" value="Rhodopsin 7-helix transmembrane proteins"/>
    <property type="match status" value="1"/>
</dbReference>
<keyword evidence="11" id="KW-1185">Reference proteome</keyword>
<evidence type="ECO:0000256" key="8">
    <source>
        <dbReference type="RuleBase" id="RU000688"/>
    </source>
</evidence>
<evidence type="ECO:0000256" key="3">
    <source>
        <dbReference type="ARBA" id="ARBA00022989"/>
    </source>
</evidence>
<evidence type="ECO:0000256" key="7">
    <source>
        <dbReference type="ARBA" id="ARBA00023224"/>
    </source>
</evidence>
<name>A0A6P4ZNV3_BRABE</name>
<dbReference type="PANTHER" id="PTHR45695">
    <property type="entry name" value="LEUCOKININ RECEPTOR-RELATED"/>
    <property type="match status" value="1"/>
</dbReference>
<dbReference type="AlphaFoldDB" id="A0A6P4ZNV3"/>
<feature type="transmembrane region" description="Helical" evidence="9">
    <location>
        <begin position="68"/>
        <end position="90"/>
    </location>
</feature>
<keyword evidence="5 9" id="KW-0472">Membrane</keyword>
<dbReference type="SUPFAM" id="SSF81321">
    <property type="entry name" value="Family A G protein-coupled receptor-like"/>
    <property type="match status" value="1"/>
</dbReference>
<feature type="transmembrane region" description="Helical" evidence="9">
    <location>
        <begin position="31"/>
        <end position="56"/>
    </location>
</feature>
<evidence type="ECO:0000313" key="11">
    <source>
        <dbReference type="Proteomes" id="UP000515135"/>
    </source>
</evidence>
<feature type="domain" description="G-protein coupled receptors family 1 profile" evidence="10">
    <location>
        <begin position="47"/>
        <end position="319"/>
    </location>
</feature>
<dbReference type="InterPro" id="IPR017452">
    <property type="entry name" value="GPCR_Rhodpsn_7TM"/>
</dbReference>
<keyword evidence="7 8" id="KW-0807">Transducer</keyword>
<dbReference type="GO" id="GO:0004930">
    <property type="term" value="F:G protein-coupled receptor activity"/>
    <property type="evidence" value="ECO:0007669"/>
    <property type="project" value="UniProtKB-KW"/>
</dbReference>
<dbReference type="GO" id="GO:0005886">
    <property type="term" value="C:plasma membrane"/>
    <property type="evidence" value="ECO:0007669"/>
    <property type="project" value="TreeGrafter"/>
</dbReference>
<evidence type="ECO:0000256" key="9">
    <source>
        <dbReference type="SAM" id="Phobius"/>
    </source>
</evidence>
<gene>
    <name evidence="12" type="primary">LOC109480706</name>
</gene>
<feature type="transmembrane region" description="Helical" evidence="9">
    <location>
        <begin position="147"/>
        <end position="168"/>
    </location>
</feature>
<accession>A0A6P4ZNV3</accession>